<evidence type="ECO:0000313" key="5">
    <source>
        <dbReference type="EMBL" id="EKX44912.1"/>
    </source>
</evidence>
<reference evidence="5 7" key="1">
    <citation type="journal article" date="2012" name="Nature">
        <title>Algal genomes reveal evolutionary mosaicism and the fate of nucleomorphs.</title>
        <authorList>
            <consortium name="DOE Joint Genome Institute"/>
            <person name="Curtis B.A."/>
            <person name="Tanifuji G."/>
            <person name="Burki F."/>
            <person name="Gruber A."/>
            <person name="Irimia M."/>
            <person name="Maruyama S."/>
            <person name="Arias M.C."/>
            <person name="Ball S.G."/>
            <person name="Gile G.H."/>
            <person name="Hirakawa Y."/>
            <person name="Hopkins J.F."/>
            <person name="Kuo A."/>
            <person name="Rensing S.A."/>
            <person name="Schmutz J."/>
            <person name="Symeonidi A."/>
            <person name="Elias M."/>
            <person name="Eveleigh R.J."/>
            <person name="Herman E.K."/>
            <person name="Klute M.J."/>
            <person name="Nakayama T."/>
            <person name="Obornik M."/>
            <person name="Reyes-Prieto A."/>
            <person name="Armbrust E.V."/>
            <person name="Aves S.J."/>
            <person name="Beiko R.G."/>
            <person name="Coutinho P."/>
            <person name="Dacks J.B."/>
            <person name="Durnford D.G."/>
            <person name="Fast N.M."/>
            <person name="Green B.R."/>
            <person name="Grisdale C.J."/>
            <person name="Hempel F."/>
            <person name="Henrissat B."/>
            <person name="Hoppner M.P."/>
            <person name="Ishida K."/>
            <person name="Kim E."/>
            <person name="Koreny L."/>
            <person name="Kroth P.G."/>
            <person name="Liu Y."/>
            <person name="Malik S.B."/>
            <person name="Maier U.G."/>
            <person name="McRose D."/>
            <person name="Mock T."/>
            <person name="Neilson J.A."/>
            <person name="Onodera N.T."/>
            <person name="Poole A.M."/>
            <person name="Pritham E.J."/>
            <person name="Richards T.A."/>
            <person name="Rocap G."/>
            <person name="Roy S.W."/>
            <person name="Sarai C."/>
            <person name="Schaack S."/>
            <person name="Shirato S."/>
            <person name="Slamovits C.H."/>
            <person name="Spencer D.F."/>
            <person name="Suzuki S."/>
            <person name="Worden A.Z."/>
            <person name="Zauner S."/>
            <person name="Barry K."/>
            <person name="Bell C."/>
            <person name="Bharti A.K."/>
            <person name="Crow J.A."/>
            <person name="Grimwood J."/>
            <person name="Kramer R."/>
            <person name="Lindquist E."/>
            <person name="Lucas S."/>
            <person name="Salamov A."/>
            <person name="McFadden G.I."/>
            <person name="Lane C.E."/>
            <person name="Keeling P.J."/>
            <person name="Gray M.W."/>
            <person name="Grigoriev I.V."/>
            <person name="Archibald J.M."/>
        </authorList>
    </citation>
    <scope>NUCLEOTIDE SEQUENCE</scope>
    <source>
        <strain evidence="5 7">CCMP2712</strain>
    </source>
</reference>
<dbReference type="EMBL" id="JH993002">
    <property type="protein sequence ID" value="EKX44912.1"/>
    <property type="molecule type" value="Genomic_DNA"/>
</dbReference>
<accession>L1J9C5</accession>
<keyword evidence="2" id="KW-0732">Signal</keyword>
<dbReference type="PROSITE" id="PS51688">
    <property type="entry name" value="ICA"/>
    <property type="match status" value="1"/>
</dbReference>
<dbReference type="CDD" id="cd22842">
    <property type="entry name" value="Gal_Rha_Lectin_BGal"/>
    <property type="match status" value="1"/>
</dbReference>
<dbReference type="Pfam" id="PF13884">
    <property type="entry name" value="Peptidase_S74"/>
    <property type="match status" value="1"/>
</dbReference>
<feature type="domain" description="Peptidase S74" evidence="4">
    <location>
        <begin position="3750"/>
        <end position="3850"/>
    </location>
</feature>
<dbReference type="InterPro" id="IPR000922">
    <property type="entry name" value="Lectin_gal-bd_dom"/>
</dbReference>
<evidence type="ECO:0000313" key="6">
    <source>
        <dbReference type="EnsemblProtists" id="EKX44912"/>
    </source>
</evidence>
<evidence type="ECO:0000313" key="7">
    <source>
        <dbReference type="Proteomes" id="UP000011087"/>
    </source>
</evidence>
<feature type="domain" description="SUEL-type lectin" evidence="3">
    <location>
        <begin position="1467"/>
        <end position="1567"/>
    </location>
</feature>
<organism evidence="5">
    <name type="scientific">Guillardia theta (strain CCMP2712)</name>
    <name type="common">Cryptophyte</name>
    <dbReference type="NCBI Taxonomy" id="905079"/>
    <lineage>
        <taxon>Eukaryota</taxon>
        <taxon>Cryptophyceae</taxon>
        <taxon>Pyrenomonadales</taxon>
        <taxon>Geminigeraceae</taxon>
        <taxon>Guillardia</taxon>
    </lineage>
</organism>
<keyword evidence="1" id="KW-0175">Coiled coil</keyword>
<feature type="chain" id="PRO_5008771065" evidence="2">
    <location>
        <begin position="34"/>
        <end position="3881"/>
    </location>
</feature>
<evidence type="ECO:0000256" key="1">
    <source>
        <dbReference type="SAM" id="Coils"/>
    </source>
</evidence>
<evidence type="ECO:0000256" key="2">
    <source>
        <dbReference type="SAM" id="SignalP"/>
    </source>
</evidence>
<proteinExistence type="predicted"/>
<feature type="coiled-coil region" evidence="1">
    <location>
        <begin position="3822"/>
        <end position="3863"/>
    </location>
</feature>
<dbReference type="KEGG" id="gtt:GUITHDRAFT_139506"/>
<evidence type="ECO:0000259" key="4">
    <source>
        <dbReference type="PROSITE" id="PS51688"/>
    </source>
</evidence>
<dbReference type="PROSITE" id="PS50228">
    <property type="entry name" value="SUEL_LECTIN"/>
    <property type="match status" value="1"/>
</dbReference>
<dbReference type="EnsemblProtists" id="EKX44912">
    <property type="protein sequence ID" value="EKX44912"/>
    <property type="gene ID" value="GUITHDRAFT_139506"/>
</dbReference>
<reference evidence="7" key="2">
    <citation type="submission" date="2012-11" db="EMBL/GenBank/DDBJ databases">
        <authorList>
            <person name="Kuo A."/>
            <person name="Curtis B.A."/>
            <person name="Tanifuji G."/>
            <person name="Burki F."/>
            <person name="Gruber A."/>
            <person name="Irimia M."/>
            <person name="Maruyama S."/>
            <person name="Arias M.C."/>
            <person name="Ball S.G."/>
            <person name="Gile G.H."/>
            <person name="Hirakawa Y."/>
            <person name="Hopkins J.F."/>
            <person name="Rensing S.A."/>
            <person name="Schmutz J."/>
            <person name="Symeonidi A."/>
            <person name="Elias M."/>
            <person name="Eveleigh R.J."/>
            <person name="Herman E.K."/>
            <person name="Klute M.J."/>
            <person name="Nakayama T."/>
            <person name="Obornik M."/>
            <person name="Reyes-Prieto A."/>
            <person name="Armbrust E.V."/>
            <person name="Aves S.J."/>
            <person name="Beiko R.G."/>
            <person name="Coutinho P."/>
            <person name="Dacks J.B."/>
            <person name="Durnford D.G."/>
            <person name="Fast N.M."/>
            <person name="Green B.R."/>
            <person name="Grisdale C."/>
            <person name="Hempe F."/>
            <person name="Henrissat B."/>
            <person name="Hoppner M.P."/>
            <person name="Ishida K.-I."/>
            <person name="Kim E."/>
            <person name="Koreny L."/>
            <person name="Kroth P.G."/>
            <person name="Liu Y."/>
            <person name="Malik S.-B."/>
            <person name="Maier U.G."/>
            <person name="McRose D."/>
            <person name="Mock T."/>
            <person name="Neilson J.A."/>
            <person name="Onodera N.T."/>
            <person name="Poole A.M."/>
            <person name="Pritham E.J."/>
            <person name="Richards T.A."/>
            <person name="Rocap G."/>
            <person name="Roy S.W."/>
            <person name="Sarai C."/>
            <person name="Schaack S."/>
            <person name="Shirato S."/>
            <person name="Slamovits C.H."/>
            <person name="Spencer D.F."/>
            <person name="Suzuki S."/>
            <person name="Worden A.Z."/>
            <person name="Zauner S."/>
            <person name="Barry K."/>
            <person name="Bell C."/>
            <person name="Bharti A.K."/>
            <person name="Crow J.A."/>
            <person name="Grimwood J."/>
            <person name="Kramer R."/>
            <person name="Lindquist E."/>
            <person name="Lucas S."/>
            <person name="Salamov A."/>
            <person name="McFadden G.I."/>
            <person name="Lane C.E."/>
            <person name="Keeling P.J."/>
            <person name="Gray M.W."/>
            <person name="Grigoriev I.V."/>
            <person name="Archibald J.M."/>
        </authorList>
    </citation>
    <scope>NUCLEOTIDE SEQUENCE</scope>
    <source>
        <strain evidence="7">CCMP2712</strain>
    </source>
</reference>
<keyword evidence="7" id="KW-1185">Reference proteome</keyword>
<dbReference type="InterPro" id="IPR030392">
    <property type="entry name" value="S74_ICA"/>
</dbReference>
<name>L1J9C5_GUITC</name>
<dbReference type="Proteomes" id="UP000011087">
    <property type="component" value="Unassembled WGS sequence"/>
</dbReference>
<dbReference type="GO" id="GO:0030246">
    <property type="term" value="F:carbohydrate binding"/>
    <property type="evidence" value="ECO:0007669"/>
    <property type="project" value="InterPro"/>
</dbReference>
<feature type="signal peptide" evidence="2">
    <location>
        <begin position="1"/>
        <end position="33"/>
    </location>
</feature>
<gene>
    <name evidence="5" type="ORF">GUITHDRAFT_139506</name>
</gene>
<dbReference type="HOGENOM" id="CLU_224226_0_0_1"/>
<dbReference type="RefSeq" id="XP_005831892.1">
    <property type="nucleotide sequence ID" value="XM_005831835.1"/>
</dbReference>
<sequence>MYHISTMMFFSSRHKLSSHDSLLLLFLLSSVFPSAPYVTLSREGYSIEEEFLAQAGVRIEKNFEIYGLAVSTPVGSLRCNPSRKGAIRWGTPPVSGQQPAFEACDGVNDWRPLIFCDLGCNLNLDSVPCGIPVLNRCDRSCHQTGQGLNVRQCILNVATTQCNHPVMDQCGNPCGMSGQMSCQRSQDATTVGAMTIKSLEGATSMRTSYRFSVGALSDSLDTAESDPALQIAHLYDDATQNGTEHFVRIRYLNETGTEGVDITAPDTNISHLVQISMQSELTGGYVQVGHGGDGTPFSNLSQATHIFIDGIVGNSHVGWMPREQGSHTQDDDAELMYIQQKSDSFDAYYNAAKQYLNEQNVAQTQREGIFESSNGPTGVQVNERLFVGGEYSTQPHQVVWNGFRLVEQHSESEWGYRECPFLFNAGRPRDLDTQTNLTKHSVGNFVRVCLDSPTRNHEISLPNAIPDPLTSPSRQVAYGTHFETLLPDRQGNQAWSRSKSFQNVSWQPTLSGVIITSGNLQDLASLPGLKSESAFIYKSSLNFTMPLGFFFTPARVTCCRDNNGTLTCSFNCSEYRHQWSAASGTSMPLLKDSVNVPSWWNGPLLRLDGSMASSLVPQNLSGYTNNNLELEVGAQVIIDPSVGFPQYSNKTGIVTSIIFANNRIITVMLENETLVLNQKDVHVLKNASNLFSYIVGSNVLVNGVPSDCTIFNFSSNFFDYFRIYYDVSGWEDMVLRQADLIEMLYVRRELPTIVDLTGIGYVTLIETYSSDSINLSAPLTSQMQEAVDSAERVRKAIGWRRFYQNTSMGTLKLLTGAKTSNASGFYHMTEMQMHGRPVFRQQNGPNFLYYNKEAYSSVLYWAVGSSMNSYNINLKTISDALVPNDIDTAWEEWSEDFPVGYNLNHDIIIQDVPSNVTQTEFALLWMNMMGVHVDQRELLATANDFENRFQLGPVTDAERCFRCCCKNGADVCNVVPSLALPSDTDPSKACDYTDTYNTQSGSYICYNKTLLSKRNASMRIVFDTPQADRYLQYPAASGKVITTGNLEDITAIGIQGAPLLGYSRLNRGTKETVVHLKFGKNHPSLWPPSHDVCLSIGCSADNNVNVNTPEMLLGCHCSPDIQALNGSLWDSPQVRADLSPRKGTPTPPKLRNSLRVPVQDGILLTTGNLEDVLLEYGQATGLQVNSNLQVYGWLQFGSGSHAGECNWTDCNDKDHLLNSGFQLRSNDFLLGWNTSLKSQCSNLITEPLQSLQNLNLTSLDSKCYKSDFGTFCLNLTVSNLSQCFRSCKDQSCSLIWASRFNLVSLSSGGFLIPSYSTSQALPPSDGSLHFNRWKMFRTGCSVSDSRDSHLNGTLLPGCLAFFQSYGQRNYLAGGPDLIPLILEMYQKQLDALQILIDVNCNANLTTADCSNYTNQSLEVRSLANLNTFAYGSPNVYDVNPHLWSIAKSESASVNGFSLQHQGVCAELHENETKTLSCGVGGEITEFSYARMGNTGGLCGEYTAHPCDVDLAPWLAGTRKTTDGNFISCIGKTSCSISARRALYSLDSNLWKTCPSKTLWMNVQVKCRQKPFLAFSDNQLYVVNQTQSRILAQQVFDFGFDTDLECSRVRSSPYRVNFQMCGANYSRDTDSYIFASHKSDLTFLLSSGTDGNKTILQFEALAKSDSKQSENNVLFPSTNGIIITTGNLQDITAESGPLHSLSVSQLSYFRRGLTVGYLEPSTSYSSLLDENVQDSWWSQGTSLGKSEGGSKWLWNNGPWFTMFDTRTGPGESSLPRGMLFNTSDSDSRVSFLTRAGSVAQIEFPMVWGTQSYNISHTYSNITGRSYSLHPCDGSMPFACNSTIITTGNIRDVKNFTGQVVNVSSETRLFGEVLVGGGLNMAPFANVYRPPPGVYGQADGSKWSTYNSQWEAATVTSLDCSSGGLCGMKPVLLQGSVPDSLTYRNVPDMFRPGLPLTWSDHSNSICYLPGSVISNTMSVQFDPSYPNVIRRKGTVREASVKIVRMQALSLLVCKQACEREPECGILTYRVTDVNGSVSCILAYSPADACRLQGKPSSLDSSLLLYLRNYSISFGIGNISSNVSQLMPGKRSGTVITSGNLVDVQGFPGIQNVAPNGDIMIHHQSAYECLTLDGSLSRCLEDSGLNRCMKKHFANYPPSNCDFSNFNWASGSSLWTALGFTVSGYTCRAQFSNVGTFIQGLDYLMDPFKASNYTFTVDTKCSVTSCIGCRLYVQEGGLPDYYLPNTQTLAHVPPADVMNRRITFPDATGTVITSGNIDDIVFRKMRLRNLYLDGMIYMGIKDTLTPAQLQTKSSVKIRLSDKFRFVGSMNMLAGSNFRDSTKNDGTTGLMPAYQSPYELPIKPSGQITGIIDYEIQRISMCVIIDRVSNKQTRGGNQSLWMQNVLISDCPTGVSCPSSNQECVSSYVCLTGPYMGQPCDVDARCCPADQIMKCEHRREQPSGIHLQLYNTKCVAACDFELFQPQDEWVNIKDLVGQDKQGLITTTIGYETITNNNTILFPDCSGTIITTGNLLQLPKMALPSGSLYAGGHVGFGGDLQLGDPNDFVSKIHMHAYLDGDAGMVLRTSGGCESVIIEGAVFFPELMGQFDLHSTFSRKPVYKHREKPVYIFYQANILDSSYKLDTKDNPSEGRWYIGYRIGFNESAKMDRPIKLRMRHMTWSPVDADLLFPGPQISGEDPGIWEEWEQKDYGKWTLSPTVQGRCAIRKRTQDHLRISPARTYSKDAAIRYYLNDPAGAKDLPINVLQEKNNVDAPTVLEYRDPLNGTETLSISKCNELVMQAGFAPVFQCSQLQMCDMQGDGRPWGLQTWGNYLEDRQLLRPTLLQATPAWGVLRKMRKCKVPGQWRLQGGAQLNLGSSDGWLQGLDLHLTDFQPLPSTDAFEGRWFQRGFNGTFHASFGPTCDLTMRLNPPKGISNYSVLAVFPYEQCSVRGGSQIVCPSGSFSLPAASSTVILWKYLNHSSLNSSYLLNTIKGAPVSEVADVSNPICTDFIPGNPVPSGLVLSRSISNCSVVESNMHIRFLQDPSIDEFVSAMFNPLDVNGSMSATAASQAWSRFMEIQVNESSKWVEESFCFMGLELPAPTSISHIRVLPRVNFAAALEGSKVLGLSMSNGTMQANLTELAVISDANLVGWTEVANLEVVDQPFHAVLVLGSSPLACSSFDKIEFHTGRISTTFDLNKNGVDSFFVDDKLVRQPHNNESAMISKCAALGWLPVTQWNDVNEISLISRNGKVISTGNLKDVSYQTGQASSVKVTDGMEVSGDLVLGEAGEVSVVDLLGDITSSPLKFLPETSATSRVFHQLEVRQSVLSSDHLLRLPRSSGALMTSDSPTINVDDPRGVVLGQVTLEGSASIMSSSLQVGSLPEGPELLYGMFDSPGPAAANKSWVTLVSDISGDYPVTLGARGVGSFATTLGVVNPVEDNTLTLPDAHGTVLSSGSLPPFYSQVFSSEPLVFEHASFTRDANSSMAFVNFGDDENAVNVEFNAILSAQSIAFTGDKMDEFNLIFDVSDSSSDNILTLPDTSGTILTTGNLPETVTFLKVLGDLKLHNDANLQGERILFGDSELGDDPQFALFQNVQLTGRFPLVFSGSDDQVGQSSLAGRPSTAFEMIPSSNPNVISFPDSSGTVITTGNIQSYCLVPHTGQYHVHAHSLRVSVKEAAVLGSFTDGDLASLSNSSGSFVFLDSPSASSPNVKQDSFWARARGGFRMVSDVRSSGWEIGAQLFPKSSSWSTLSDARSKWNRTQVSTDRVLKTLVERVPVFTWRYEGQSALHMGPMAQDVHQAFALGSHEDRIPTGDMDGIMLAAAQSAFEQGARLAKEIDELEEEVEEAEARLARTQQVCEANEKLIERNEKLLWEMERSLLDV</sequence>
<dbReference type="PaxDb" id="55529-EKX44912"/>
<protein>
    <submittedName>
        <fullName evidence="5 6">Uncharacterized protein</fullName>
    </submittedName>
</protein>
<dbReference type="GeneID" id="17301583"/>
<reference evidence="6" key="3">
    <citation type="submission" date="2015-06" db="UniProtKB">
        <authorList>
            <consortium name="EnsemblProtists"/>
        </authorList>
    </citation>
    <scope>IDENTIFICATION</scope>
</reference>
<evidence type="ECO:0000259" key="3">
    <source>
        <dbReference type="PROSITE" id="PS50228"/>
    </source>
</evidence>